<dbReference type="InterPro" id="IPR008969">
    <property type="entry name" value="CarboxyPept-like_regulatory"/>
</dbReference>
<protein>
    <submittedName>
        <fullName evidence="10">TonB-dependent receptor-like protein</fullName>
    </submittedName>
</protein>
<organism evidence="10 11">
    <name type="scientific">Edaphobacter modestus</name>
    <dbReference type="NCBI Taxonomy" id="388466"/>
    <lineage>
        <taxon>Bacteria</taxon>
        <taxon>Pseudomonadati</taxon>
        <taxon>Acidobacteriota</taxon>
        <taxon>Terriglobia</taxon>
        <taxon>Terriglobales</taxon>
        <taxon>Acidobacteriaceae</taxon>
        <taxon>Edaphobacter</taxon>
    </lineage>
</organism>
<proteinExistence type="predicted"/>
<keyword evidence="7" id="KW-0732">Signal</keyword>
<dbReference type="InterPro" id="IPR012910">
    <property type="entry name" value="Plug_dom"/>
</dbReference>
<keyword evidence="10" id="KW-0675">Receptor</keyword>
<dbReference type="InterPro" id="IPR057601">
    <property type="entry name" value="Oar-like_b-barrel"/>
</dbReference>
<accession>A0A4Q7YZL6</accession>
<dbReference type="SUPFAM" id="SSF56935">
    <property type="entry name" value="Porins"/>
    <property type="match status" value="1"/>
</dbReference>
<dbReference type="Pfam" id="PF13620">
    <property type="entry name" value="CarboxypepD_reg"/>
    <property type="match status" value="1"/>
</dbReference>
<dbReference type="RefSeq" id="WP_130421988.1">
    <property type="nucleotide sequence ID" value="NZ_SHKW01000001.1"/>
</dbReference>
<feature type="domain" description="TonB-dependent transporter Oar-like beta-barrel" evidence="9">
    <location>
        <begin position="248"/>
        <end position="1113"/>
    </location>
</feature>
<dbReference type="GO" id="GO:0009279">
    <property type="term" value="C:cell outer membrane"/>
    <property type="evidence" value="ECO:0007669"/>
    <property type="project" value="UniProtKB-SubCell"/>
</dbReference>
<dbReference type="OrthoDB" id="97893at2"/>
<gene>
    <name evidence="10" type="ORF">BDD14_5093</name>
</gene>
<evidence type="ECO:0000256" key="6">
    <source>
        <dbReference type="ARBA" id="ARBA00023237"/>
    </source>
</evidence>
<dbReference type="AlphaFoldDB" id="A0A4Q7YZL6"/>
<keyword evidence="2" id="KW-0813">Transport</keyword>
<keyword evidence="6" id="KW-0998">Cell outer membrane</keyword>
<reference evidence="10 11" key="1">
    <citation type="submission" date="2019-02" db="EMBL/GenBank/DDBJ databases">
        <title>Genomic Encyclopedia of Archaeal and Bacterial Type Strains, Phase II (KMG-II): from individual species to whole genera.</title>
        <authorList>
            <person name="Goeker M."/>
        </authorList>
    </citation>
    <scope>NUCLEOTIDE SEQUENCE [LARGE SCALE GENOMIC DNA]</scope>
    <source>
        <strain evidence="10 11">DSM 18101</strain>
    </source>
</reference>
<evidence type="ECO:0000259" key="8">
    <source>
        <dbReference type="Pfam" id="PF07715"/>
    </source>
</evidence>
<keyword evidence="4" id="KW-0812">Transmembrane</keyword>
<keyword evidence="5" id="KW-0472">Membrane</keyword>
<evidence type="ECO:0000256" key="3">
    <source>
        <dbReference type="ARBA" id="ARBA00022452"/>
    </source>
</evidence>
<dbReference type="PANTHER" id="PTHR30069">
    <property type="entry name" value="TONB-DEPENDENT OUTER MEMBRANE RECEPTOR"/>
    <property type="match status" value="1"/>
</dbReference>
<feature type="domain" description="TonB-dependent receptor plug" evidence="8">
    <location>
        <begin position="137"/>
        <end position="240"/>
    </location>
</feature>
<keyword evidence="3" id="KW-1134">Transmembrane beta strand</keyword>
<evidence type="ECO:0000313" key="10">
    <source>
        <dbReference type="EMBL" id="RZU43432.1"/>
    </source>
</evidence>
<evidence type="ECO:0000256" key="5">
    <source>
        <dbReference type="ARBA" id="ARBA00023136"/>
    </source>
</evidence>
<dbReference type="Gene3D" id="2.40.170.20">
    <property type="entry name" value="TonB-dependent receptor, beta-barrel domain"/>
    <property type="match status" value="1"/>
</dbReference>
<evidence type="ECO:0000256" key="1">
    <source>
        <dbReference type="ARBA" id="ARBA00004571"/>
    </source>
</evidence>
<dbReference type="Proteomes" id="UP000292958">
    <property type="component" value="Unassembled WGS sequence"/>
</dbReference>
<dbReference type="GO" id="GO:0015344">
    <property type="term" value="F:siderophore uptake transmembrane transporter activity"/>
    <property type="evidence" value="ECO:0007669"/>
    <property type="project" value="TreeGrafter"/>
</dbReference>
<dbReference type="Pfam" id="PF25183">
    <property type="entry name" value="OMP_b-brl_4"/>
    <property type="match status" value="1"/>
</dbReference>
<comment type="subcellular location">
    <subcellularLocation>
        <location evidence="1">Cell outer membrane</location>
        <topology evidence="1">Multi-pass membrane protein</topology>
    </subcellularLocation>
</comment>
<comment type="caution">
    <text evidence="10">The sequence shown here is derived from an EMBL/GenBank/DDBJ whole genome shotgun (WGS) entry which is preliminary data.</text>
</comment>
<feature type="chain" id="PRO_5020449566" evidence="7">
    <location>
        <begin position="24"/>
        <end position="1121"/>
    </location>
</feature>
<dbReference type="SUPFAM" id="SSF49464">
    <property type="entry name" value="Carboxypeptidase regulatory domain-like"/>
    <property type="match status" value="1"/>
</dbReference>
<evidence type="ECO:0000256" key="2">
    <source>
        <dbReference type="ARBA" id="ARBA00022448"/>
    </source>
</evidence>
<dbReference type="PANTHER" id="PTHR30069:SF46">
    <property type="entry name" value="OAR PROTEIN"/>
    <property type="match status" value="1"/>
</dbReference>
<name>A0A4Q7YZL6_9BACT</name>
<dbReference type="InterPro" id="IPR039426">
    <property type="entry name" value="TonB-dep_rcpt-like"/>
</dbReference>
<evidence type="ECO:0000313" key="11">
    <source>
        <dbReference type="Proteomes" id="UP000292958"/>
    </source>
</evidence>
<feature type="signal peptide" evidence="7">
    <location>
        <begin position="1"/>
        <end position="23"/>
    </location>
</feature>
<evidence type="ECO:0000259" key="9">
    <source>
        <dbReference type="Pfam" id="PF25183"/>
    </source>
</evidence>
<dbReference type="GO" id="GO:0044718">
    <property type="term" value="P:siderophore transmembrane transport"/>
    <property type="evidence" value="ECO:0007669"/>
    <property type="project" value="TreeGrafter"/>
</dbReference>
<dbReference type="EMBL" id="SHKW01000001">
    <property type="protein sequence ID" value="RZU43432.1"/>
    <property type="molecule type" value="Genomic_DNA"/>
</dbReference>
<evidence type="ECO:0000256" key="4">
    <source>
        <dbReference type="ARBA" id="ARBA00022692"/>
    </source>
</evidence>
<evidence type="ECO:0000256" key="7">
    <source>
        <dbReference type="SAM" id="SignalP"/>
    </source>
</evidence>
<dbReference type="Gene3D" id="2.60.40.1120">
    <property type="entry name" value="Carboxypeptidase-like, regulatory domain"/>
    <property type="match status" value="1"/>
</dbReference>
<keyword evidence="11" id="KW-1185">Reference proteome</keyword>
<dbReference type="InterPro" id="IPR036942">
    <property type="entry name" value="Beta-barrel_TonB_sf"/>
</dbReference>
<dbReference type="Pfam" id="PF07715">
    <property type="entry name" value="Plug"/>
    <property type="match status" value="1"/>
</dbReference>
<sequence>MRRFSSYVLALVCSFLMTAGLHAQTVNSQQISGAVSDASGAMVQNATVVVTNEGTGLIKEVRTSADGNYIALDLPVGTYTVTATAKGFKKVVIRNVKVDVGGKPSIPIALAVGEETQSVTVEADVVQMRTTSAEVGSVVTSEEATHLQLNGRNYIQLITLAPGVSSTVASGFALFGTYGVDGSSQSVNGSRGDTFNYFIDGVDNKDNGGGGNNFVNISPDALEQFKTAASSFDASYGGTSGASISVGIKNGTRDFHGLAYEYFRNDAIQAYAFQPLGTTNPVKPPLRYNNFGWMFGGPIFIPGHFNVNRDKLFFFVGQDFKRLRTSTITTTTVPTAAQKNGDFSAFPTSQWPINPATGQPFAGGIVPQCSGAAVAGCSTANGRALVNLFPTGNSNGGNSYNYGNFNVLNTQEYLFKIDYNMNEKNQISGHYVHDYYTSLGNPTNLINFQRQLPGLTSSVQWTRTINSKTVNTLTGSFSGNVISQTNGIAPNPQFGLTSILRSDNGMNYPTLFPASPDIPSVTTTGFTGLSATAINFNNYQRIYAGKDDFTRILGNHSLKTGIYAWRGRKNQTSIPAINGSFGFNNGITGQSSQTAANQALANELQGNFTTYQEGSNIQQVQARFTQIETYVQDDWMVSHRLTLNLGLRWQYMQPIFSTFNNGSGFRPDFYDPSHAATVDRSTGFITSNPYPYNGLVLPGSGFPSKAACCVSVYNNPAVNALFHNLPLGLVNTYWGAWAPRVGFAYDLTGRQSTVLRGGFGLSYERIEGNYYYGSVSQLPFTTVANVSNGNVDTIASAAPAAANPSTISNSPNQNLEPPRVKNWSIGVQQKVKGDTVAEFNYVGTSSANLSYYNNLNQAPAGTLQANPGVAANALRPYLGYQDIFESRNGAISNYHSFQARLLTRMRQGGTVSISYTWSKALTDGQAYNYSPQDSFNLRGDYGPASFNQPQILAISYVYPLPFWQRSDVWYKKALGGWTVSGITRIASGIPINVTQATNSATSGNTVTSVLQRPNLVGDRFAGARGKQYLNPAAFAIPAAGTYGNLQAYSTKGPLFNNWDASLQKSIPIWEQVAMDFRAEMFNVPNHLSSFTVSNTMGTGNFGQVTGTTDPRTMEFVLRVHF</sequence>